<dbReference type="EMBL" id="JARQZJ010000010">
    <property type="protein sequence ID" value="KAK9872239.1"/>
    <property type="molecule type" value="Genomic_DNA"/>
</dbReference>
<evidence type="ECO:0000313" key="3">
    <source>
        <dbReference type="Proteomes" id="UP001431783"/>
    </source>
</evidence>
<organism evidence="2 3">
    <name type="scientific">Henosepilachna vigintioctopunctata</name>
    <dbReference type="NCBI Taxonomy" id="420089"/>
    <lineage>
        <taxon>Eukaryota</taxon>
        <taxon>Metazoa</taxon>
        <taxon>Ecdysozoa</taxon>
        <taxon>Arthropoda</taxon>
        <taxon>Hexapoda</taxon>
        <taxon>Insecta</taxon>
        <taxon>Pterygota</taxon>
        <taxon>Neoptera</taxon>
        <taxon>Endopterygota</taxon>
        <taxon>Coleoptera</taxon>
        <taxon>Polyphaga</taxon>
        <taxon>Cucujiformia</taxon>
        <taxon>Coccinelloidea</taxon>
        <taxon>Coccinellidae</taxon>
        <taxon>Epilachninae</taxon>
        <taxon>Epilachnini</taxon>
        <taxon>Henosepilachna</taxon>
    </lineage>
</organism>
<protein>
    <submittedName>
        <fullName evidence="2">Uncharacterized protein</fullName>
    </submittedName>
</protein>
<feature type="transmembrane region" description="Helical" evidence="1">
    <location>
        <begin position="68"/>
        <end position="95"/>
    </location>
</feature>
<dbReference type="AlphaFoldDB" id="A0AAW1TNA4"/>
<keyword evidence="1" id="KW-0812">Transmembrane</keyword>
<dbReference type="Proteomes" id="UP001431783">
    <property type="component" value="Unassembled WGS sequence"/>
</dbReference>
<comment type="caution">
    <text evidence="2">The sequence shown here is derived from an EMBL/GenBank/DDBJ whole genome shotgun (WGS) entry which is preliminary data.</text>
</comment>
<proteinExistence type="predicted"/>
<evidence type="ECO:0000313" key="2">
    <source>
        <dbReference type="EMBL" id="KAK9872239.1"/>
    </source>
</evidence>
<sequence>MEADVRTTNDVSITSDLIESVVKRPVGRKQKNKRPVRKMRSKTCGQCGTQHDGQCDELALHDDEGHNWWSIIFSLLVIGLVVSGIVAAIFLVGYVDELLYWHGQRMQLEEYLQGDLTPRRLPSSWISPTHFVFQADDGSLAILGTGNNITVSVLVTNHTLRQLNVKGYQCSKDLKYVLFQHNIKSNLSDDELFHIEHNRDRISRNKWVSGCDTNMNPLQMSISFN</sequence>
<reference evidence="2 3" key="1">
    <citation type="submission" date="2023-03" db="EMBL/GenBank/DDBJ databases">
        <title>Genome insight into feeding habits of ladybird beetles.</title>
        <authorList>
            <person name="Li H.-S."/>
            <person name="Huang Y.-H."/>
            <person name="Pang H."/>
        </authorList>
    </citation>
    <scope>NUCLEOTIDE SEQUENCE [LARGE SCALE GENOMIC DNA]</scope>
    <source>
        <strain evidence="2">SYSU_2023b</strain>
        <tissue evidence="2">Whole body</tissue>
    </source>
</reference>
<accession>A0AAW1TNA4</accession>
<keyword evidence="1" id="KW-1133">Transmembrane helix</keyword>
<dbReference type="Gene3D" id="2.140.10.30">
    <property type="entry name" value="Dipeptidylpeptidase IV, N-terminal domain"/>
    <property type="match status" value="1"/>
</dbReference>
<gene>
    <name evidence="2" type="ORF">WA026_017041</name>
</gene>
<name>A0AAW1TNA4_9CUCU</name>
<evidence type="ECO:0000256" key="1">
    <source>
        <dbReference type="SAM" id="Phobius"/>
    </source>
</evidence>
<keyword evidence="3" id="KW-1185">Reference proteome</keyword>
<keyword evidence="1" id="KW-0472">Membrane</keyword>